<dbReference type="Gene3D" id="3.40.50.720">
    <property type="entry name" value="NAD(P)-binding Rossmann-like Domain"/>
    <property type="match status" value="1"/>
</dbReference>
<dbReference type="InterPro" id="IPR036291">
    <property type="entry name" value="NAD(P)-bd_dom_sf"/>
</dbReference>
<keyword evidence="3" id="KW-0560">Oxidoreductase</keyword>
<reference evidence="6 7" key="1">
    <citation type="journal article" date="2024" name="Front. Microbiol.">
        <title>Novel thermophilic genera Geochorda gen. nov. and Carboxydochorda gen. nov. from the deep terrestrial subsurface reveal the ecophysiological diversity in the class Limnochordia.</title>
        <authorList>
            <person name="Karnachuk O.V."/>
            <person name="Lukina A.P."/>
            <person name="Avakyan M.R."/>
            <person name="Kadnikov V.V."/>
            <person name="Begmatov S."/>
            <person name="Beletsky A.V."/>
            <person name="Vlasova K.G."/>
            <person name="Novikov A.A."/>
            <person name="Shcherbakova V.A."/>
            <person name="Mardanov A.V."/>
            <person name="Ravin N.V."/>
        </authorList>
    </citation>
    <scope>NUCLEOTIDE SEQUENCE [LARGE SCALE GENOMIC DNA]</scope>
    <source>
        <strain evidence="6 7">L945</strain>
    </source>
</reference>
<dbReference type="InterPro" id="IPR011032">
    <property type="entry name" value="GroES-like_sf"/>
</dbReference>
<dbReference type="InterPro" id="IPR013154">
    <property type="entry name" value="ADH-like_N"/>
</dbReference>
<proteinExistence type="inferred from homology"/>
<dbReference type="Gene3D" id="3.90.180.10">
    <property type="entry name" value="Medium-chain alcohol dehydrogenases, catalytic domain"/>
    <property type="match status" value="1"/>
</dbReference>
<dbReference type="SUPFAM" id="SSF50129">
    <property type="entry name" value="GroES-like"/>
    <property type="match status" value="1"/>
</dbReference>
<organism evidence="6 7">
    <name type="scientific">Carboxydichorda subterranea</name>
    <dbReference type="NCBI Taxonomy" id="3109565"/>
    <lineage>
        <taxon>Bacteria</taxon>
        <taxon>Bacillati</taxon>
        <taxon>Bacillota</taxon>
        <taxon>Limnochordia</taxon>
        <taxon>Limnochordales</taxon>
        <taxon>Geochordaceae</taxon>
        <taxon>Carboxydichorda</taxon>
    </lineage>
</organism>
<dbReference type="PANTHER" id="PTHR43401:SF2">
    <property type="entry name" value="L-THREONINE 3-DEHYDROGENASE"/>
    <property type="match status" value="1"/>
</dbReference>
<dbReference type="InterPro" id="IPR050129">
    <property type="entry name" value="Zn_alcohol_dh"/>
</dbReference>
<evidence type="ECO:0000256" key="1">
    <source>
        <dbReference type="ARBA" id="ARBA00022723"/>
    </source>
</evidence>
<dbReference type="SUPFAM" id="SSF51735">
    <property type="entry name" value="NAD(P)-binding Rossmann-fold domains"/>
    <property type="match status" value="1"/>
</dbReference>
<dbReference type="CDD" id="cd08234">
    <property type="entry name" value="threonine_DH_like"/>
    <property type="match status" value="1"/>
</dbReference>
<name>A0ABZ1BX88_9FIRM</name>
<dbReference type="PROSITE" id="PS00059">
    <property type="entry name" value="ADH_ZINC"/>
    <property type="match status" value="1"/>
</dbReference>
<dbReference type="Proteomes" id="UP001332192">
    <property type="component" value="Chromosome"/>
</dbReference>
<protein>
    <submittedName>
        <fullName evidence="6">Zinc-dependent alcohol dehydrogenase family protein</fullName>
    </submittedName>
</protein>
<gene>
    <name evidence="6" type="ORF">U7230_14750</name>
</gene>
<dbReference type="SMART" id="SM00829">
    <property type="entry name" value="PKS_ER"/>
    <property type="match status" value="1"/>
</dbReference>
<dbReference type="InterPro" id="IPR013149">
    <property type="entry name" value="ADH-like_C"/>
</dbReference>
<dbReference type="PANTHER" id="PTHR43401">
    <property type="entry name" value="L-THREONINE 3-DEHYDROGENASE"/>
    <property type="match status" value="1"/>
</dbReference>
<evidence type="ECO:0000313" key="7">
    <source>
        <dbReference type="Proteomes" id="UP001332192"/>
    </source>
</evidence>
<keyword evidence="7" id="KW-1185">Reference proteome</keyword>
<keyword evidence="2 4" id="KW-0862">Zinc</keyword>
<dbReference type="Pfam" id="PF08240">
    <property type="entry name" value="ADH_N"/>
    <property type="match status" value="1"/>
</dbReference>
<dbReference type="RefSeq" id="WP_324716589.1">
    <property type="nucleotide sequence ID" value="NZ_CP141615.1"/>
</dbReference>
<accession>A0ABZ1BX88</accession>
<dbReference type="InterPro" id="IPR020843">
    <property type="entry name" value="ER"/>
</dbReference>
<sequence length="336" mass="36468">MRAVVMDRPGQVEVREVPVPFIGPHEVLVRVRAAGICGTDVHIFRGEFVPRFPLTPGHEFSGEVEAVGDAVRGFRPGDRVAADPNVYCERCYFCKQNKQNFCENWEAIGVTLPGAFAEYVAVPDASLFPIADGMSFAQGAFTEPLSCVVYGQQRARPPLGGSVLIFGAGPIGLLHQQLAKRNGAGLVVMVDVRRDRLQQAKSLGADHVVPAGDGMEQELRAVAPRGFELVVEATGVPAVVENAIRFVQNDGTLLVFGVSPNESSIRVNPYEIYKRDLRIVGSFSLRKTFQAALELLAQRAIDVEPLIGQRIGLDEFPRALQAMARGEAPGKILVQP</sequence>
<dbReference type="EMBL" id="CP141615">
    <property type="protein sequence ID" value="WRP17318.1"/>
    <property type="molecule type" value="Genomic_DNA"/>
</dbReference>
<dbReference type="InterPro" id="IPR002328">
    <property type="entry name" value="ADH_Zn_CS"/>
</dbReference>
<evidence type="ECO:0000259" key="5">
    <source>
        <dbReference type="SMART" id="SM00829"/>
    </source>
</evidence>
<evidence type="ECO:0000256" key="2">
    <source>
        <dbReference type="ARBA" id="ARBA00022833"/>
    </source>
</evidence>
<comment type="cofactor">
    <cofactor evidence="4">
        <name>Zn(2+)</name>
        <dbReference type="ChEBI" id="CHEBI:29105"/>
    </cofactor>
</comment>
<evidence type="ECO:0000313" key="6">
    <source>
        <dbReference type="EMBL" id="WRP17318.1"/>
    </source>
</evidence>
<dbReference type="Pfam" id="PF00107">
    <property type="entry name" value="ADH_zinc_N"/>
    <property type="match status" value="1"/>
</dbReference>
<feature type="domain" description="Enoyl reductase (ER)" evidence="5">
    <location>
        <begin position="7"/>
        <end position="334"/>
    </location>
</feature>
<evidence type="ECO:0000256" key="4">
    <source>
        <dbReference type="RuleBase" id="RU361277"/>
    </source>
</evidence>
<comment type="similarity">
    <text evidence="4">Belongs to the zinc-containing alcohol dehydrogenase family.</text>
</comment>
<keyword evidence="1 4" id="KW-0479">Metal-binding</keyword>
<evidence type="ECO:0000256" key="3">
    <source>
        <dbReference type="ARBA" id="ARBA00023002"/>
    </source>
</evidence>